<dbReference type="OrthoDB" id="6139076at2"/>
<organism evidence="2 3">
    <name type="scientific">Parashewanella spongiae</name>
    <dbReference type="NCBI Taxonomy" id="342950"/>
    <lineage>
        <taxon>Bacteria</taxon>
        <taxon>Pseudomonadati</taxon>
        <taxon>Pseudomonadota</taxon>
        <taxon>Gammaproteobacteria</taxon>
        <taxon>Alteromonadales</taxon>
        <taxon>Shewanellaceae</taxon>
        <taxon>Parashewanella</taxon>
    </lineage>
</organism>
<dbReference type="PANTHER" id="PTHR30298:SF0">
    <property type="entry name" value="PROTEIN YBFL-RELATED"/>
    <property type="match status" value="1"/>
</dbReference>
<dbReference type="InterPro" id="IPR032806">
    <property type="entry name" value="YbfD_N"/>
</dbReference>
<name>A0A3A6U172_9GAMM</name>
<evidence type="ECO:0000313" key="2">
    <source>
        <dbReference type="EMBL" id="RJY14951.1"/>
    </source>
</evidence>
<sequence>MIFLTIAAVLCGATGWKAINIFGEAQLDWLRQYRSFSNGIPTRHSIGRIIRGIKAESLMSCFINLFQYVTGKRWQRAYQL</sequence>
<evidence type="ECO:0000313" key="3">
    <source>
        <dbReference type="Proteomes" id="UP000273022"/>
    </source>
</evidence>
<comment type="caution">
    <text evidence="2">The sequence shown here is derived from an EMBL/GenBank/DDBJ whole genome shotgun (WGS) entry which is preliminary data.</text>
</comment>
<dbReference type="PANTHER" id="PTHR30298">
    <property type="entry name" value="H REPEAT-ASSOCIATED PREDICTED TRANSPOSASE"/>
    <property type="match status" value="1"/>
</dbReference>
<evidence type="ECO:0000259" key="1">
    <source>
        <dbReference type="Pfam" id="PF13808"/>
    </source>
</evidence>
<accession>A0A3A6U172</accession>
<dbReference type="EMBL" id="QYYH01000058">
    <property type="protein sequence ID" value="RJY14951.1"/>
    <property type="molecule type" value="Genomic_DNA"/>
</dbReference>
<keyword evidence="3" id="KW-1185">Reference proteome</keyword>
<gene>
    <name evidence="2" type="ORF">D5R81_10455</name>
</gene>
<reference evidence="2 3" key="1">
    <citation type="submission" date="2018-09" db="EMBL/GenBank/DDBJ databases">
        <title>Phylogeny of the Shewanellaceae, and recommendation for two new genera, Pseudoshewanella and Parashewanella.</title>
        <authorList>
            <person name="Wang G."/>
        </authorList>
    </citation>
    <scope>NUCLEOTIDE SEQUENCE [LARGE SCALE GENOMIC DNA]</scope>
    <source>
        <strain evidence="2 3">KCTC 22492</strain>
    </source>
</reference>
<dbReference type="Pfam" id="PF13808">
    <property type="entry name" value="DDE_Tnp_1_assoc"/>
    <property type="match status" value="1"/>
</dbReference>
<dbReference type="Proteomes" id="UP000273022">
    <property type="component" value="Unassembled WGS sequence"/>
</dbReference>
<proteinExistence type="predicted"/>
<protein>
    <submittedName>
        <fullName evidence="2">Transposase family protein</fullName>
    </submittedName>
</protein>
<dbReference type="InterPro" id="IPR051698">
    <property type="entry name" value="Transposase_11-like"/>
</dbReference>
<feature type="domain" description="H repeat-associated protein N-terminal" evidence="1">
    <location>
        <begin position="2"/>
        <end position="64"/>
    </location>
</feature>
<dbReference type="AlphaFoldDB" id="A0A3A6U172"/>